<dbReference type="InterPro" id="IPR015867">
    <property type="entry name" value="N-reg_PII/ATP_PRibTrfase_C"/>
</dbReference>
<evidence type="ECO:0000256" key="2">
    <source>
        <dbReference type="ARBA" id="ARBA00004496"/>
    </source>
</evidence>
<feature type="transmembrane region" description="Helical" evidence="14">
    <location>
        <begin position="44"/>
        <end position="66"/>
    </location>
</feature>
<comment type="pathway">
    <text evidence="3">Amino-acid biosynthesis; L-histidine biosynthesis; L-histidine from 5-phospho-alpha-D-ribose 1-diphosphate: step 1/9.</text>
</comment>
<evidence type="ECO:0000256" key="5">
    <source>
        <dbReference type="ARBA" id="ARBA00011946"/>
    </source>
</evidence>
<sequence length="351" mass="38946">MERVNKYKDRLLFAVPKKGRLYTNCVDLLKKIGMKFSRKPRHDLALVSNLPILLVFLPASDIPMYVAEGNVDMGITGYDFVVETQVEDRVKQVMDLGFGACKLQVAVPKESIYGSGRSSHYPSDNEDEVDTLERKKTALSREKEHVYKQVLRSLAGGRVVTSFPVLTKQYFAGVEFEDLVSLEARNARELREKSKTFAEPSTKILYVSGSVEAACGLGLADAIVDLVDTGETLTAVGLVPIATILETQAKLISNLSSKRLELVSLLQRRIQGVLDADRYMLCQYNVEKNRVNEAIEITPGKKAPSVMGLQQPNWVSVNAMIEKSNMAEILDKLTDIGATDILVMALENCRV</sequence>
<protein>
    <recommendedName>
        <fullName evidence="6">ATP phosphoribosyltransferase</fullName>
        <ecNumber evidence="5">2.4.2.17</ecNumber>
    </recommendedName>
</protein>
<dbReference type="SUPFAM" id="SSF54913">
    <property type="entry name" value="GlnB-like"/>
    <property type="match status" value="1"/>
</dbReference>
<evidence type="ECO:0000256" key="8">
    <source>
        <dbReference type="ARBA" id="ARBA00022605"/>
    </source>
</evidence>
<dbReference type="EC" id="2.4.2.17" evidence="5"/>
<dbReference type="Gene3D" id="3.40.190.10">
    <property type="entry name" value="Periplasmic binding protein-like II"/>
    <property type="match status" value="2"/>
</dbReference>
<accession>A0A2T9Z919</accession>
<dbReference type="Gene3D" id="3.30.70.120">
    <property type="match status" value="1"/>
</dbReference>
<dbReference type="GO" id="GO:0003879">
    <property type="term" value="F:ATP phosphoribosyltransferase activity"/>
    <property type="evidence" value="ECO:0007669"/>
    <property type="project" value="UniProtKB-EC"/>
</dbReference>
<dbReference type="PANTHER" id="PTHR21403:SF8">
    <property type="entry name" value="ATP PHOSPHORIBOSYLTRANSFERASE"/>
    <property type="match status" value="1"/>
</dbReference>
<evidence type="ECO:0000256" key="9">
    <source>
        <dbReference type="ARBA" id="ARBA00022676"/>
    </source>
</evidence>
<name>A0A2T9Z919_9FUNG</name>
<evidence type="ECO:0000256" key="13">
    <source>
        <dbReference type="ARBA" id="ARBA00023102"/>
    </source>
</evidence>
<dbReference type="UniPathway" id="UPA00031">
    <property type="reaction ID" value="UER00006"/>
</dbReference>
<keyword evidence="7" id="KW-0963">Cytoplasm</keyword>
<evidence type="ECO:0000256" key="6">
    <source>
        <dbReference type="ARBA" id="ARBA00020998"/>
    </source>
</evidence>
<comment type="caution">
    <text evidence="17">The sequence shown here is derived from an EMBL/GenBank/DDBJ whole genome shotgun (WGS) entry which is preliminary data.</text>
</comment>
<evidence type="ECO:0000259" key="15">
    <source>
        <dbReference type="Pfam" id="PF01634"/>
    </source>
</evidence>
<organism evidence="17 18">
    <name type="scientific">Smittium megazygosporum</name>
    <dbReference type="NCBI Taxonomy" id="133381"/>
    <lineage>
        <taxon>Eukaryota</taxon>
        <taxon>Fungi</taxon>
        <taxon>Fungi incertae sedis</taxon>
        <taxon>Zoopagomycota</taxon>
        <taxon>Kickxellomycotina</taxon>
        <taxon>Harpellomycetes</taxon>
        <taxon>Harpellales</taxon>
        <taxon>Legeriomycetaceae</taxon>
        <taxon>Smittium</taxon>
    </lineage>
</organism>
<keyword evidence="14" id="KW-1133">Transmembrane helix</keyword>
<dbReference type="HAMAP" id="MF_00079">
    <property type="entry name" value="HisG_Long"/>
    <property type="match status" value="1"/>
</dbReference>
<evidence type="ECO:0000313" key="17">
    <source>
        <dbReference type="EMBL" id="PVV01093.1"/>
    </source>
</evidence>
<dbReference type="PANTHER" id="PTHR21403">
    <property type="entry name" value="ATP PHOSPHORIBOSYLTRANSFERASE ATP-PRTASE"/>
    <property type="match status" value="1"/>
</dbReference>
<comment type="subcellular location">
    <subcellularLocation>
        <location evidence="2">Cytoplasm</location>
    </subcellularLocation>
</comment>
<evidence type="ECO:0000259" key="16">
    <source>
        <dbReference type="Pfam" id="PF08029"/>
    </source>
</evidence>
<dbReference type="Pfam" id="PF08029">
    <property type="entry name" value="HisG_C"/>
    <property type="match status" value="1"/>
</dbReference>
<evidence type="ECO:0000256" key="7">
    <source>
        <dbReference type="ARBA" id="ARBA00022490"/>
    </source>
</evidence>
<dbReference type="Proteomes" id="UP000245609">
    <property type="component" value="Unassembled WGS sequence"/>
</dbReference>
<evidence type="ECO:0000256" key="14">
    <source>
        <dbReference type="SAM" id="Phobius"/>
    </source>
</evidence>
<gene>
    <name evidence="17" type="ORF">BB560_004503</name>
</gene>
<dbReference type="STRING" id="133381.A0A2T9Z919"/>
<dbReference type="InterPro" id="IPR013820">
    <property type="entry name" value="ATP_PRibTrfase_cat"/>
</dbReference>
<keyword evidence="8" id="KW-0028">Amino-acid biosynthesis</keyword>
<evidence type="ECO:0000256" key="10">
    <source>
        <dbReference type="ARBA" id="ARBA00022679"/>
    </source>
</evidence>
<keyword evidence="12" id="KW-0067">ATP-binding</keyword>
<dbReference type="InterPro" id="IPR018198">
    <property type="entry name" value="ATP_PRibTrfase_CS"/>
</dbReference>
<dbReference type="InterPro" id="IPR011322">
    <property type="entry name" value="N-reg_PII-like_a/b"/>
</dbReference>
<dbReference type="GO" id="GO:0000105">
    <property type="term" value="P:L-histidine biosynthetic process"/>
    <property type="evidence" value="ECO:0007669"/>
    <property type="project" value="UniProtKB-UniPathway"/>
</dbReference>
<keyword evidence="9" id="KW-0328">Glycosyltransferase</keyword>
<keyword evidence="18" id="KW-1185">Reference proteome</keyword>
<comment type="catalytic activity">
    <reaction evidence="1">
        <text>1-(5-phospho-beta-D-ribosyl)-ATP + diphosphate = 5-phospho-alpha-D-ribose 1-diphosphate + ATP</text>
        <dbReference type="Rhea" id="RHEA:18473"/>
        <dbReference type="ChEBI" id="CHEBI:30616"/>
        <dbReference type="ChEBI" id="CHEBI:33019"/>
        <dbReference type="ChEBI" id="CHEBI:58017"/>
        <dbReference type="ChEBI" id="CHEBI:73183"/>
        <dbReference type="EC" id="2.4.2.17"/>
    </reaction>
</comment>
<evidence type="ECO:0000256" key="11">
    <source>
        <dbReference type="ARBA" id="ARBA00022741"/>
    </source>
</evidence>
<evidence type="ECO:0000256" key="12">
    <source>
        <dbReference type="ARBA" id="ARBA00022840"/>
    </source>
</evidence>
<dbReference type="AlphaFoldDB" id="A0A2T9Z919"/>
<evidence type="ECO:0000313" key="18">
    <source>
        <dbReference type="Proteomes" id="UP000245609"/>
    </source>
</evidence>
<dbReference type="EMBL" id="MBFS01001380">
    <property type="protein sequence ID" value="PVV01093.1"/>
    <property type="molecule type" value="Genomic_DNA"/>
</dbReference>
<evidence type="ECO:0000256" key="4">
    <source>
        <dbReference type="ARBA" id="ARBA00009372"/>
    </source>
</evidence>
<dbReference type="GO" id="GO:0000287">
    <property type="term" value="F:magnesium ion binding"/>
    <property type="evidence" value="ECO:0007669"/>
    <property type="project" value="InterPro"/>
</dbReference>
<proteinExistence type="inferred from homology"/>
<dbReference type="OrthoDB" id="2574at2759"/>
<dbReference type="FunFam" id="3.40.190.10:FF:000082">
    <property type="entry name" value="ATP phosphoribosyltransferase"/>
    <property type="match status" value="1"/>
</dbReference>
<dbReference type="Pfam" id="PF01634">
    <property type="entry name" value="HisG"/>
    <property type="match status" value="1"/>
</dbReference>
<reference evidence="17 18" key="1">
    <citation type="journal article" date="2018" name="MBio">
        <title>Comparative Genomics Reveals the Core Gene Toolbox for the Fungus-Insect Symbiosis.</title>
        <authorList>
            <person name="Wang Y."/>
            <person name="Stata M."/>
            <person name="Wang W."/>
            <person name="Stajich J.E."/>
            <person name="White M.M."/>
            <person name="Moncalvo J.M."/>
        </authorList>
    </citation>
    <scope>NUCLEOTIDE SEQUENCE [LARGE SCALE GENOMIC DNA]</scope>
    <source>
        <strain evidence="17 18">SC-DP-2</strain>
    </source>
</reference>
<feature type="domain" description="Histidine biosynthesis HisG C-terminal" evidence="16">
    <location>
        <begin position="276"/>
        <end position="348"/>
    </location>
</feature>
<dbReference type="InterPro" id="IPR013115">
    <property type="entry name" value="HisG_C"/>
</dbReference>
<keyword evidence="11" id="KW-0547">Nucleotide-binding</keyword>
<comment type="similarity">
    <text evidence="4">Belongs to the ATP phosphoribosyltransferase family.</text>
</comment>
<evidence type="ECO:0000256" key="1">
    <source>
        <dbReference type="ARBA" id="ARBA00000915"/>
    </source>
</evidence>
<keyword evidence="10" id="KW-0808">Transferase</keyword>
<feature type="domain" description="ATP phosphoribosyltransferase catalytic" evidence="15">
    <location>
        <begin position="59"/>
        <end position="271"/>
    </location>
</feature>
<dbReference type="SUPFAM" id="SSF53850">
    <property type="entry name" value="Periplasmic binding protein-like II"/>
    <property type="match status" value="1"/>
</dbReference>
<keyword evidence="14" id="KW-0472">Membrane</keyword>
<dbReference type="InterPro" id="IPR020621">
    <property type="entry name" value="ATP-PRT_HisG_long"/>
</dbReference>
<evidence type="ECO:0000256" key="3">
    <source>
        <dbReference type="ARBA" id="ARBA00004667"/>
    </source>
</evidence>
<dbReference type="GO" id="GO:0005737">
    <property type="term" value="C:cytoplasm"/>
    <property type="evidence" value="ECO:0007669"/>
    <property type="project" value="UniProtKB-SubCell"/>
</dbReference>
<dbReference type="InterPro" id="IPR001348">
    <property type="entry name" value="ATP_PRibTrfase_HisG"/>
</dbReference>
<dbReference type="NCBIfam" id="TIGR03455">
    <property type="entry name" value="HisG_C-term"/>
    <property type="match status" value="1"/>
</dbReference>
<dbReference type="PROSITE" id="PS01316">
    <property type="entry name" value="ATP_P_PHORIBOSYLTR"/>
    <property type="match status" value="1"/>
</dbReference>
<dbReference type="NCBIfam" id="TIGR00070">
    <property type="entry name" value="hisG"/>
    <property type="match status" value="1"/>
</dbReference>
<keyword evidence="14" id="KW-0812">Transmembrane</keyword>
<keyword evidence="13" id="KW-0368">Histidine biosynthesis</keyword>
<dbReference type="GO" id="GO:0005524">
    <property type="term" value="F:ATP binding"/>
    <property type="evidence" value="ECO:0007669"/>
    <property type="project" value="UniProtKB-KW"/>
</dbReference>